<dbReference type="EMBL" id="ML977312">
    <property type="protein sequence ID" value="KAF2121703.1"/>
    <property type="molecule type" value="Genomic_DNA"/>
</dbReference>
<dbReference type="InterPro" id="IPR048537">
    <property type="entry name" value="RRN6_HB"/>
</dbReference>
<protein>
    <submittedName>
        <fullName evidence="5">RNA polymerase I-specific transcription initiation factor RRN6-like protein</fullName>
    </submittedName>
</protein>
<feature type="region of interest" description="Disordered" evidence="1">
    <location>
        <begin position="800"/>
        <end position="872"/>
    </location>
</feature>
<keyword evidence="5" id="KW-0396">Initiation factor</keyword>
<dbReference type="InterPro" id="IPR048536">
    <property type="entry name" value="Rrn6_K-rich"/>
</dbReference>
<feature type="domain" description="RRN6 K-rich C-terminal" evidence="3">
    <location>
        <begin position="897"/>
        <end position="1035"/>
    </location>
</feature>
<evidence type="ECO:0000313" key="6">
    <source>
        <dbReference type="Proteomes" id="UP000799770"/>
    </source>
</evidence>
<dbReference type="GO" id="GO:0003743">
    <property type="term" value="F:translation initiation factor activity"/>
    <property type="evidence" value="ECO:0007669"/>
    <property type="project" value="UniProtKB-KW"/>
</dbReference>
<evidence type="ECO:0000313" key="5">
    <source>
        <dbReference type="EMBL" id="KAF2121703.1"/>
    </source>
</evidence>
<dbReference type="OrthoDB" id="4090074at2759"/>
<dbReference type="Pfam" id="PF20640">
    <property type="entry name" value="Rrn6_HB"/>
    <property type="match status" value="1"/>
</dbReference>
<gene>
    <name evidence="5" type="ORF">BDV96DRAFT_564758</name>
</gene>
<feature type="compositionally biased region" description="Basic and acidic residues" evidence="1">
    <location>
        <begin position="952"/>
        <end position="968"/>
    </location>
</feature>
<feature type="domain" description="RRN6 helical bundle" evidence="4">
    <location>
        <begin position="589"/>
        <end position="793"/>
    </location>
</feature>
<feature type="region of interest" description="Disordered" evidence="1">
    <location>
        <begin position="606"/>
        <end position="630"/>
    </location>
</feature>
<organism evidence="5 6">
    <name type="scientific">Lophiotrema nucula</name>
    <dbReference type="NCBI Taxonomy" id="690887"/>
    <lineage>
        <taxon>Eukaryota</taxon>
        <taxon>Fungi</taxon>
        <taxon>Dikarya</taxon>
        <taxon>Ascomycota</taxon>
        <taxon>Pezizomycotina</taxon>
        <taxon>Dothideomycetes</taxon>
        <taxon>Pleosporomycetidae</taxon>
        <taxon>Pleosporales</taxon>
        <taxon>Lophiotremataceae</taxon>
        <taxon>Lophiotrema</taxon>
    </lineage>
</organism>
<feature type="compositionally biased region" description="Low complexity" evidence="1">
    <location>
        <begin position="990"/>
        <end position="1005"/>
    </location>
</feature>
<evidence type="ECO:0000259" key="4">
    <source>
        <dbReference type="Pfam" id="PF20640"/>
    </source>
</evidence>
<name>A0A6A5ZS58_9PLEO</name>
<dbReference type="Pfam" id="PF10214">
    <property type="entry name" value="Rrn6_beta-prop"/>
    <property type="match status" value="1"/>
</dbReference>
<keyword evidence="6" id="KW-1185">Reference proteome</keyword>
<dbReference type="Proteomes" id="UP000799770">
    <property type="component" value="Unassembled WGS sequence"/>
</dbReference>
<feature type="compositionally biased region" description="Basic residues" evidence="1">
    <location>
        <begin position="1020"/>
        <end position="1035"/>
    </location>
</feature>
<dbReference type="Pfam" id="PF20639">
    <property type="entry name" value="Rrn6_K-rich"/>
    <property type="match status" value="1"/>
</dbReference>
<evidence type="ECO:0000259" key="3">
    <source>
        <dbReference type="Pfam" id="PF20639"/>
    </source>
</evidence>
<feature type="region of interest" description="Disordered" evidence="1">
    <location>
        <begin position="471"/>
        <end position="498"/>
    </location>
</feature>
<dbReference type="PANTHER" id="PTHR28221:SF2">
    <property type="entry name" value="RNA POLYMERASE I-SPECIFIC TRANSCRIPTION INITIATION FACTOR RRN6"/>
    <property type="match status" value="1"/>
</dbReference>
<feature type="compositionally biased region" description="Basic residues" evidence="1">
    <location>
        <begin position="611"/>
        <end position="621"/>
    </location>
</feature>
<accession>A0A6A5ZS58</accession>
<evidence type="ECO:0000256" key="1">
    <source>
        <dbReference type="SAM" id="MobiDB-lite"/>
    </source>
</evidence>
<dbReference type="InterPro" id="IPR019350">
    <property type="entry name" value="RNA_pol_I-sp_TIF_RRN6-like"/>
</dbReference>
<feature type="compositionally biased region" description="Low complexity" evidence="1">
    <location>
        <begin position="471"/>
        <end position="485"/>
    </location>
</feature>
<reference evidence="5" key="1">
    <citation type="journal article" date="2020" name="Stud. Mycol.">
        <title>101 Dothideomycetes genomes: a test case for predicting lifestyles and emergence of pathogens.</title>
        <authorList>
            <person name="Haridas S."/>
            <person name="Albert R."/>
            <person name="Binder M."/>
            <person name="Bloem J."/>
            <person name="Labutti K."/>
            <person name="Salamov A."/>
            <person name="Andreopoulos B."/>
            <person name="Baker S."/>
            <person name="Barry K."/>
            <person name="Bills G."/>
            <person name="Bluhm B."/>
            <person name="Cannon C."/>
            <person name="Castanera R."/>
            <person name="Culley D."/>
            <person name="Daum C."/>
            <person name="Ezra D."/>
            <person name="Gonzalez J."/>
            <person name="Henrissat B."/>
            <person name="Kuo A."/>
            <person name="Liang C."/>
            <person name="Lipzen A."/>
            <person name="Lutzoni F."/>
            <person name="Magnuson J."/>
            <person name="Mondo S."/>
            <person name="Nolan M."/>
            <person name="Ohm R."/>
            <person name="Pangilinan J."/>
            <person name="Park H.-J."/>
            <person name="Ramirez L."/>
            <person name="Alfaro M."/>
            <person name="Sun H."/>
            <person name="Tritt A."/>
            <person name="Yoshinaga Y."/>
            <person name="Zwiers L.-H."/>
            <person name="Turgeon B."/>
            <person name="Goodwin S."/>
            <person name="Spatafora J."/>
            <person name="Crous P."/>
            <person name="Grigoriev I."/>
        </authorList>
    </citation>
    <scope>NUCLEOTIDE SEQUENCE</scope>
    <source>
        <strain evidence="5">CBS 627.86</strain>
    </source>
</reference>
<sequence length="1035" mass="113316">MAEATLKDLNYGHFGEPRYDLENRAWTFGREPGRKDVLRQVGFWKTALPPAKTLDNATPPDHVQPIRATQRAAKFLAHDNPPLVPSLKYLPENAQVSAAATSIAETYDPLVGNLLTFGFASTRTRQKQSFNRRTRKVAALPSGEGGNILRVVALGTTRLGWGTDRSIWVEGSSIGDEESGYWVESAAPIQQVCYAEADNRYPFLAARLREKTVLFRPSLHNLPVAPARSPLYSLPPSRIEVNPIASISIAQTGNVPHADVAFNSYYQRQVGLVDQQGGWSLWDIEGSGRYDAPYSVSCTARGSINVGADHVPASPTEEDRTKIEDGWARLLWVGDVNTLVVCDRRKLAVLDTRSDPPMRLKCSEVLSPQSPDWILDVKRHPTNRHHFFVLTSSRLSLMAITCVNEATPGNDEDMGARIAFSWTHFRGPDDITLQLNVSSTSNTDSIGSLVVLYSRLNALVTMYRFGAEIPQQSSTLTSSDPTSLTFEDEHSSTGPGRHINSIHFNDLRFEVREDRKRRQPGPGSSYMAKGTSFYRLSALLSDLSVSEALLYSSPADNPGAKVSPLYVELPSWDKTTHPPLGFDTAAEIVDSDDDFVVADGLDTTTVPQPRWHGRASKLRSRSHQDRLSSTRLGGNTRLENYLGIYESVIHPALASEHLEGEATDGIDIADVVARMKKVLLRDGEDHDDIPLETLLEQTDAKLRVADIDASSAELRDILASASEPDSVQLQHIAHPEIVNPAATSAEEATIASVYDAILQIWIGSLPPNIPARVRQTKERLARRIAADVALAGIRLRRADAPKTHGDSAALHERVTPTSDSFPIPPSSQPSSPWSPSSPPTFSQPPSQIALPTPEPTPSVASDPLGPSTVLPTMNPIARLSQHLRITKPAAAIPPGVSGILKHWQLGADPNAYNWETTTSTVQEELGEGEQLTPSERERRQRKAERHLKRQKKEAETNSAREAESRRMVESQPVGGARDGGFRSSPPPRIGVGMSSQVPSQSQMPPLGGFPVMSQVEPGRHGGRPTKKKPKRMGGF</sequence>
<keyword evidence="5" id="KW-0648">Protein biosynthesis</keyword>
<dbReference type="GO" id="GO:0001179">
    <property type="term" value="F:RNA polymerase I general transcription initiation factor binding"/>
    <property type="evidence" value="ECO:0007669"/>
    <property type="project" value="TreeGrafter"/>
</dbReference>
<dbReference type="GO" id="GO:0070860">
    <property type="term" value="C:RNA polymerase I core factor complex"/>
    <property type="evidence" value="ECO:0007669"/>
    <property type="project" value="TreeGrafter"/>
</dbReference>
<dbReference type="GO" id="GO:0001163">
    <property type="term" value="F:RNA polymerase I transcription regulatory region sequence-specific DNA binding"/>
    <property type="evidence" value="ECO:0007669"/>
    <property type="project" value="TreeGrafter"/>
</dbReference>
<dbReference type="InterPro" id="IPR048535">
    <property type="entry name" value="RRN6_beta-prop"/>
</dbReference>
<proteinExistence type="predicted"/>
<feature type="region of interest" description="Disordered" evidence="1">
    <location>
        <begin position="922"/>
        <end position="1035"/>
    </location>
</feature>
<evidence type="ECO:0000259" key="2">
    <source>
        <dbReference type="Pfam" id="PF10214"/>
    </source>
</evidence>
<dbReference type="AlphaFoldDB" id="A0A6A5ZS58"/>
<feature type="compositionally biased region" description="Basic and acidic residues" evidence="1">
    <location>
        <begin position="800"/>
        <end position="814"/>
    </location>
</feature>
<feature type="domain" description="RRN6 beta-propeller" evidence="2">
    <location>
        <begin position="108"/>
        <end position="485"/>
    </location>
</feature>
<dbReference type="GO" id="GO:0042790">
    <property type="term" value="P:nucleolar large rRNA transcription by RNA polymerase I"/>
    <property type="evidence" value="ECO:0007669"/>
    <property type="project" value="TreeGrafter"/>
</dbReference>
<feature type="compositionally biased region" description="Basic residues" evidence="1">
    <location>
        <begin position="939"/>
        <end position="951"/>
    </location>
</feature>
<dbReference type="PANTHER" id="PTHR28221">
    <property type="entry name" value="RNA POLYMERASE I-SPECIFIC TRANSCRIPTION INITIATION FACTOR RRN6"/>
    <property type="match status" value="1"/>
</dbReference>